<sequence>MKGTYPLVGLDPGQKSTKQLVSVQGSPVWVPTGTVSQFCHQYCLGEKIKTALEKEGFETAGALTEVSDTALLDVGLQNGHIAEIKRALKEFLYNHGEADTAPE</sequence>
<protein>
    <recommendedName>
        <fullName evidence="3">SAM domain-containing protein</fullName>
    </recommendedName>
</protein>
<evidence type="ECO:0008006" key="3">
    <source>
        <dbReference type="Google" id="ProtNLM"/>
    </source>
</evidence>
<evidence type="ECO:0000313" key="1">
    <source>
        <dbReference type="EMBL" id="KAJ7744250.1"/>
    </source>
</evidence>
<evidence type="ECO:0000313" key="2">
    <source>
        <dbReference type="Proteomes" id="UP001215280"/>
    </source>
</evidence>
<accession>A0AAD7N3R7</accession>
<keyword evidence="2" id="KW-1185">Reference proteome</keyword>
<dbReference type="AlphaFoldDB" id="A0AAD7N3R7"/>
<reference evidence="1" key="1">
    <citation type="submission" date="2023-03" db="EMBL/GenBank/DDBJ databases">
        <title>Massive genome expansion in bonnet fungi (Mycena s.s.) driven by repeated elements and novel gene families across ecological guilds.</title>
        <authorList>
            <consortium name="Lawrence Berkeley National Laboratory"/>
            <person name="Harder C.B."/>
            <person name="Miyauchi S."/>
            <person name="Viragh M."/>
            <person name="Kuo A."/>
            <person name="Thoen E."/>
            <person name="Andreopoulos B."/>
            <person name="Lu D."/>
            <person name="Skrede I."/>
            <person name="Drula E."/>
            <person name="Henrissat B."/>
            <person name="Morin E."/>
            <person name="Kohler A."/>
            <person name="Barry K."/>
            <person name="LaButti K."/>
            <person name="Morin E."/>
            <person name="Salamov A."/>
            <person name="Lipzen A."/>
            <person name="Mereny Z."/>
            <person name="Hegedus B."/>
            <person name="Baldrian P."/>
            <person name="Stursova M."/>
            <person name="Weitz H."/>
            <person name="Taylor A."/>
            <person name="Grigoriev I.V."/>
            <person name="Nagy L.G."/>
            <person name="Martin F."/>
            <person name="Kauserud H."/>
        </authorList>
    </citation>
    <scope>NUCLEOTIDE SEQUENCE</scope>
    <source>
        <strain evidence="1">CBHHK188m</strain>
    </source>
</reference>
<organism evidence="1 2">
    <name type="scientific">Mycena maculata</name>
    <dbReference type="NCBI Taxonomy" id="230809"/>
    <lineage>
        <taxon>Eukaryota</taxon>
        <taxon>Fungi</taxon>
        <taxon>Dikarya</taxon>
        <taxon>Basidiomycota</taxon>
        <taxon>Agaricomycotina</taxon>
        <taxon>Agaricomycetes</taxon>
        <taxon>Agaricomycetidae</taxon>
        <taxon>Agaricales</taxon>
        <taxon>Marasmiineae</taxon>
        <taxon>Mycenaceae</taxon>
        <taxon>Mycena</taxon>
    </lineage>
</organism>
<dbReference type="Proteomes" id="UP001215280">
    <property type="component" value="Unassembled WGS sequence"/>
</dbReference>
<name>A0AAD7N3R7_9AGAR</name>
<comment type="caution">
    <text evidence="1">The sequence shown here is derived from an EMBL/GenBank/DDBJ whole genome shotgun (WGS) entry which is preliminary data.</text>
</comment>
<proteinExistence type="predicted"/>
<dbReference type="EMBL" id="JARJLG010000108">
    <property type="protein sequence ID" value="KAJ7744250.1"/>
    <property type="molecule type" value="Genomic_DNA"/>
</dbReference>
<gene>
    <name evidence="1" type="ORF">DFH07DRAFT_777116</name>
</gene>